<keyword evidence="1" id="KW-0472">Membrane</keyword>
<sequence>MGTIDMKEGVGVGAPGVGVGVGFNMSIVGVGVLPPGKVGRGMKAPGPSEKVGSWKAKRLTPKNWEARRVMTRMHKRMMMPIRAEVRRLLAMPIFSLSPADVKNSYPPQMSMKKKMTAPRVSAMERIAWRKLETVGPILSTPS</sequence>
<feature type="transmembrane region" description="Helical" evidence="1">
    <location>
        <begin position="12"/>
        <end position="33"/>
    </location>
</feature>
<keyword evidence="1" id="KW-1133">Transmembrane helix</keyword>
<protein>
    <submittedName>
        <fullName evidence="2">Uncharacterized protein</fullName>
    </submittedName>
</protein>
<keyword evidence="1" id="KW-0812">Transmembrane</keyword>
<dbReference type="STRING" id="1797259.A2989_03085"/>
<gene>
    <name evidence="2" type="ORF">A2989_03085</name>
</gene>
<proteinExistence type="predicted"/>
<accession>A0A1F4ZBR5</accession>
<dbReference type="Proteomes" id="UP000177080">
    <property type="component" value="Unassembled WGS sequence"/>
</dbReference>
<name>A0A1F4ZBR5_9BACT</name>
<organism evidence="2 3">
    <name type="scientific">Candidatus Amesbacteria bacterium RIFCSPLOWO2_01_FULL_48_25</name>
    <dbReference type="NCBI Taxonomy" id="1797259"/>
    <lineage>
        <taxon>Bacteria</taxon>
        <taxon>Candidatus Amesiibacteriota</taxon>
    </lineage>
</organism>
<dbReference type="AlphaFoldDB" id="A0A1F4ZBR5"/>
<evidence type="ECO:0000313" key="2">
    <source>
        <dbReference type="EMBL" id="OGD03638.1"/>
    </source>
</evidence>
<reference evidence="2 3" key="1">
    <citation type="journal article" date="2016" name="Nat. Commun.">
        <title>Thousands of microbial genomes shed light on interconnected biogeochemical processes in an aquifer system.</title>
        <authorList>
            <person name="Anantharaman K."/>
            <person name="Brown C.T."/>
            <person name="Hug L.A."/>
            <person name="Sharon I."/>
            <person name="Castelle C.J."/>
            <person name="Probst A.J."/>
            <person name="Thomas B.C."/>
            <person name="Singh A."/>
            <person name="Wilkins M.J."/>
            <person name="Karaoz U."/>
            <person name="Brodie E.L."/>
            <person name="Williams K.H."/>
            <person name="Hubbard S.S."/>
            <person name="Banfield J.F."/>
        </authorList>
    </citation>
    <scope>NUCLEOTIDE SEQUENCE [LARGE SCALE GENOMIC DNA]</scope>
</reference>
<comment type="caution">
    <text evidence="2">The sequence shown here is derived from an EMBL/GenBank/DDBJ whole genome shotgun (WGS) entry which is preliminary data.</text>
</comment>
<dbReference type="EMBL" id="MEXN01000005">
    <property type="protein sequence ID" value="OGD03638.1"/>
    <property type="molecule type" value="Genomic_DNA"/>
</dbReference>
<evidence type="ECO:0000313" key="3">
    <source>
        <dbReference type="Proteomes" id="UP000177080"/>
    </source>
</evidence>
<evidence type="ECO:0000256" key="1">
    <source>
        <dbReference type="SAM" id="Phobius"/>
    </source>
</evidence>